<dbReference type="InterPro" id="IPR036890">
    <property type="entry name" value="HATPase_C_sf"/>
</dbReference>
<keyword evidence="9 13" id="KW-1133">Transmembrane helix</keyword>
<evidence type="ECO:0000256" key="7">
    <source>
        <dbReference type="ARBA" id="ARBA00022692"/>
    </source>
</evidence>
<reference evidence="16 17" key="1">
    <citation type="journal article" date="2013" name="Genome Announc.">
        <title>First draft genome sequence from a member of the genus agrococcus, isolated from modern microbialites.</title>
        <authorList>
            <person name="White R.A.III."/>
            <person name="Grassa C.J."/>
            <person name="Suttle C.A."/>
        </authorList>
    </citation>
    <scope>NUCLEOTIDE SEQUENCE [LARGE SCALE GENOMIC DNA]</scope>
    <source>
        <strain evidence="16 17">RW1</strain>
    </source>
</reference>
<sequence length="537" mass="57813">MRRALTRLLGRTSLAGRISALIVVVMTFGLVLAGIGTLSIIRDAQVADIDVEIQEALTAFTSEPVTRRDTPEQCDLAQRMPNTYYLGVAGPDGVIVCDNKLPDPENPDLSGLSLATLVEQPKAFTIPSIDGQSTWRTLVAPTTVEGTGELLISVVAVNTDQLEATTGTFMLVFAGFSVLAVVLGAALTRILAVSTLRGLRRTAKQAERFADGDYETRLSTEHPRTEVGSLQRSLNGMLDRIEAAIEQRDESVKQMRQFVGDASHELRTPLVSVRGYAELYRMGAISRPEDVASAMERIEGEAKRMARLVEDLLQLARLDERRPMDLQPLDLVPLVNDAASDTRAGSPDRQVHVLPIDADAMGPVEDDVDDALPDAIFTPPPLTPPAIVLGDEHALRQVISNLIGNALRYTPEGSPIELAVGVTARRRRAVVMVVDHGPGVPADQRGKVFERFFRTDESRARETGGSGLGLAIVRGIVRAHGGRIDVVETPGGGATFRMAIPLAPDEAVMALSHKLRPADTPNTITGDHPQARAAAGR</sequence>
<dbReference type="PRINTS" id="PR00344">
    <property type="entry name" value="BCTRLSENSOR"/>
</dbReference>
<dbReference type="EC" id="2.7.13.3" evidence="4"/>
<evidence type="ECO:0000256" key="1">
    <source>
        <dbReference type="ARBA" id="ARBA00000085"/>
    </source>
</evidence>
<evidence type="ECO:0000259" key="14">
    <source>
        <dbReference type="PROSITE" id="PS50109"/>
    </source>
</evidence>
<evidence type="ECO:0000313" key="17">
    <source>
        <dbReference type="Proteomes" id="UP000016462"/>
    </source>
</evidence>
<dbReference type="PANTHER" id="PTHR45436">
    <property type="entry name" value="SENSOR HISTIDINE KINASE YKOH"/>
    <property type="match status" value="1"/>
</dbReference>
<dbReference type="Pfam" id="PF02518">
    <property type="entry name" value="HATPase_c"/>
    <property type="match status" value="1"/>
</dbReference>
<keyword evidence="11 13" id="KW-0472">Membrane</keyword>
<evidence type="ECO:0000256" key="8">
    <source>
        <dbReference type="ARBA" id="ARBA00022777"/>
    </source>
</evidence>
<dbReference type="FunFam" id="1.10.287.130:FF:000001">
    <property type="entry name" value="Two-component sensor histidine kinase"/>
    <property type="match status" value="1"/>
</dbReference>
<dbReference type="InterPro" id="IPR003661">
    <property type="entry name" value="HisK_dim/P_dom"/>
</dbReference>
<dbReference type="SMART" id="SM00304">
    <property type="entry name" value="HAMP"/>
    <property type="match status" value="1"/>
</dbReference>
<dbReference type="Gene3D" id="3.30.565.10">
    <property type="entry name" value="Histidine kinase-like ATPase, C-terminal domain"/>
    <property type="match status" value="1"/>
</dbReference>
<organism evidence="16 17">
    <name type="scientific">Agrococcus pavilionensis RW1</name>
    <dbReference type="NCBI Taxonomy" id="1330458"/>
    <lineage>
        <taxon>Bacteria</taxon>
        <taxon>Bacillati</taxon>
        <taxon>Actinomycetota</taxon>
        <taxon>Actinomycetes</taxon>
        <taxon>Micrococcales</taxon>
        <taxon>Microbacteriaceae</taxon>
        <taxon>Agrococcus</taxon>
    </lineage>
</organism>
<dbReference type="PANTHER" id="PTHR45436:SF5">
    <property type="entry name" value="SENSOR HISTIDINE KINASE TRCS"/>
    <property type="match status" value="1"/>
</dbReference>
<dbReference type="InterPro" id="IPR003660">
    <property type="entry name" value="HAMP_dom"/>
</dbReference>
<evidence type="ECO:0000256" key="10">
    <source>
        <dbReference type="ARBA" id="ARBA00023012"/>
    </source>
</evidence>
<comment type="subcellular location">
    <subcellularLocation>
        <location evidence="3">Cell membrane</location>
    </subcellularLocation>
</comment>
<dbReference type="GO" id="GO:0005509">
    <property type="term" value="F:calcium ion binding"/>
    <property type="evidence" value="ECO:0007669"/>
    <property type="project" value="UniProtKB-ARBA"/>
</dbReference>
<dbReference type="Gene3D" id="6.10.340.10">
    <property type="match status" value="1"/>
</dbReference>
<feature type="domain" description="Histidine kinase" evidence="14">
    <location>
        <begin position="261"/>
        <end position="504"/>
    </location>
</feature>
<dbReference type="GO" id="GO:0005886">
    <property type="term" value="C:plasma membrane"/>
    <property type="evidence" value="ECO:0007669"/>
    <property type="project" value="UniProtKB-SubCell"/>
</dbReference>
<accession>U1LNS4</accession>
<keyword evidence="17" id="KW-1185">Reference proteome</keyword>
<feature type="transmembrane region" description="Helical" evidence="13">
    <location>
        <begin position="20"/>
        <end position="41"/>
    </location>
</feature>
<evidence type="ECO:0000256" key="9">
    <source>
        <dbReference type="ARBA" id="ARBA00022989"/>
    </source>
</evidence>
<evidence type="ECO:0000259" key="15">
    <source>
        <dbReference type="PROSITE" id="PS50885"/>
    </source>
</evidence>
<dbReference type="InterPro" id="IPR005467">
    <property type="entry name" value="His_kinase_dom"/>
</dbReference>
<protein>
    <recommendedName>
        <fullName evidence="4">histidine kinase</fullName>
        <ecNumber evidence="4">2.7.13.3</ecNumber>
    </recommendedName>
</protein>
<dbReference type="EMBL" id="ASHR01000026">
    <property type="protein sequence ID" value="ERG64044.1"/>
    <property type="molecule type" value="Genomic_DNA"/>
</dbReference>
<evidence type="ECO:0000256" key="13">
    <source>
        <dbReference type="SAM" id="Phobius"/>
    </source>
</evidence>
<gene>
    <name evidence="16" type="ORF">L332_06175</name>
</gene>
<dbReference type="PROSITE" id="PS50885">
    <property type="entry name" value="HAMP"/>
    <property type="match status" value="1"/>
</dbReference>
<dbReference type="FunFam" id="3.30.565.10:FF:000006">
    <property type="entry name" value="Sensor histidine kinase WalK"/>
    <property type="match status" value="1"/>
</dbReference>
<keyword evidence="5" id="KW-0597">Phosphoprotein</keyword>
<keyword evidence="10" id="KW-0902">Two-component regulatory system</keyword>
<comment type="cofactor">
    <cofactor evidence="2">
        <name>a divalent metal cation</name>
        <dbReference type="ChEBI" id="CHEBI:60240"/>
    </cofactor>
</comment>
<evidence type="ECO:0000256" key="11">
    <source>
        <dbReference type="ARBA" id="ARBA00023136"/>
    </source>
</evidence>
<dbReference type="OrthoDB" id="9786919at2"/>
<dbReference type="RefSeq" id="WP_021010710.1">
    <property type="nucleotide sequence ID" value="NZ_ASHR01000026.1"/>
</dbReference>
<evidence type="ECO:0000256" key="4">
    <source>
        <dbReference type="ARBA" id="ARBA00012438"/>
    </source>
</evidence>
<feature type="domain" description="HAMP" evidence="15">
    <location>
        <begin position="193"/>
        <end position="246"/>
    </location>
</feature>
<feature type="transmembrane region" description="Helical" evidence="13">
    <location>
        <begin position="169"/>
        <end position="192"/>
    </location>
</feature>
<dbReference type="SMART" id="SM00388">
    <property type="entry name" value="HisKA"/>
    <property type="match status" value="1"/>
</dbReference>
<comment type="caution">
    <text evidence="16">The sequence shown here is derived from an EMBL/GenBank/DDBJ whole genome shotgun (WGS) entry which is preliminary data.</text>
</comment>
<dbReference type="SUPFAM" id="SSF158472">
    <property type="entry name" value="HAMP domain-like"/>
    <property type="match status" value="1"/>
</dbReference>
<dbReference type="Proteomes" id="UP000016462">
    <property type="component" value="Unassembled WGS sequence"/>
</dbReference>
<dbReference type="CDD" id="cd06225">
    <property type="entry name" value="HAMP"/>
    <property type="match status" value="1"/>
</dbReference>
<dbReference type="Gene3D" id="1.10.287.130">
    <property type="match status" value="1"/>
</dbReference>
<dbReference type="GO" id="GO:0000155">
    <property type="term" value="F:phosphorelay sensor kinase activity"/>
    <property type="evidence" value="ECO:0007669"/>
    <property type="project" value="InterPro"/>
</dbReference>
<proteinExistence type="predicted"/>
<dbReference type="InterPro" id="IPR050428">
    <property type="entry name" value="TCS_sensor_his_kinase"/>
</dbReference>
<dbReference type="Pfam" id="PF00672">
    <property type="entry name" value="HAMP"/>
    <property type="match status" value="1"/>
</dbReference>
<evidence type="ECO:0000313" key="16">
    <source>
        <dbReference type="EMBL" id="ERG64044.1"/>
    </source>
</evidence>
<feature type="region of interest" description="Disordered" evidence="12">
    <location>
        <begin position="518"/>
        <end position="537"/>
    </location>
</feature>
<dbReference type="CDD" id="cd00082">
    <property type="entry name" value="HisKA"/>
    <property type="match status" value="1"/>
</dbReference>
<evidence type="ECO:0000256" key="12">
    <source>
        <dbReference type="SAM" id="MobiDB-lite"/>
    </source>
</evidence>
<dbReference type="CDD" id="cd00075">
    <property type="entry name" value="HATPase"/>
    <property type="match status" value="1"/>
</dbReference>
<dbReference type="InterPro" id="IPR004358">
    <property type="entry name" value="Sig_transdc_His_kin-like_C"/>
</dbReference>
<comment type="catalytic activity">
    <reaction evidence="1">
        <text>ATP + protein L-histidine = ADP + protein N-phospho-L-histidine.</text>
        <dbReference type="EC" id="2.7.13.3"/>
    </reaction>
</comment>
<evidence type="ECO:0000256" key="6">
    <source>
        <dbReference type="ARBA" id="ARBA00022679"/>
    </source>
</evidence>
<dbReference type="SUPFAM" id="SSF47384">
    <property type="entry name" value="Homodimeric domain of signal transducing histidine kinase"/>
    <property type="match status" value="1"/>
</dbReference>
<dbReference type="InterPro" id="IPR003594">
    <property type="entry name" value="HATPase_dom"/>
</dbReference>
<keyword evidence="8" id="KW-0418">Kinase</keyword>
<dbReference type="Pfam" id="PF00512">
    <property type="entry name" value="HisKA"/>
    <property type="match status" value="1"/>
</dbReference>
<dbReference type="AlphaFoldDB" id="U1LNS4"/>
<dbReference type="PROSITE" id="PS50109">
    <property type="entry name" value="HIS_KIN"/>
    <property type="match status" value="1"/>
</dbReference>
<dbReference type="SMART" id="SM00387">
    <property type="entry name" value="HATPase_c"/>
    <property type="match status" value="1"/>
</dbReference>
<evidence type="ECO:0000256" key="5">
    <source>
        <dbReference type="ARBA" id="ARBA00022553"/>
    </source>
</evidence>
<keyword evidence="7 13" id="KW-0812">Transmembrane</keyword>
<keyword evidence="6" id="KW-0808">Transferase</keyword>
<name>U1LNS4_9MICO</name>
<evidence type="ECO:0000256" key="3">
    <source>
        <dbReference type="ARBA" id="ARBA00004236"/>
    </source>
</evidence>
<dbReference type="SUPFAM" id="SSF55874">
    <property type="entry name" value="ATPase domain of HSP90 chaperone/DNA topoisomerase II/histidine kinase"/>
    <property type="match status" value="1"/>
</dbReference>
<evidence type="ECO:0000256" key="2">
    <source>
        <dbReference type="ARBA" id="ARBA00001968"/>
    </source>
</evidence>
<dbReference type="InterPro" id="IPR036097">
    <property type="entry name" value="HisK_dim/P_sf"/>
</dbReference>